<protein>
    <submittedName>
        <fullName evidence="1">Uncharacterized protein</fullName>
    </submittedName>
</protein>
<evidence type="ECO:0000313" key="1">
    <source>
        <dbReference type="EMBL" id="RPB22722.1"/>
    </source>
</evidence>
<dbReference type="EMBL" id="ML121550">
    <property type="protein sequence ID" value="RPB22722.1"/>
    <property type="molecule type" value="Genomic_DNA"/>
</dbReference>
<accession>A0A3N4LN20</accession>
<reference evidence="1 2" key="1">
    <citation type="journal article" date="2018" name="Nat. Ecol. Evol.">
        <title>Pezizomycetes genomes reveal the molecular basis of ectomycorrhizal truffle lifestyle.</title>
        <authorList>
            <person name="Murat C."/>
            <person name="Payen T."/>
            <person name="Noel B."/>
            <person name="Kuo A."/>
            <person name="Morin E."/>
            <person name="Chen J."/>
            <person name="Kohler A."/>
            <person name="Krizsan K."/>
            <person name="Balestrini R."/>
            <person name="Da Silva C."/>
            <person name="Montanini B."/>
            <person name="Hainaut M."/>
            <person name="Levati E."/>
            <person name="Barry K.W."/>
            <person name="Belfiori B."/>
            <person name="Cichocki N."/>
            <person name="Clum A."/>
            <person name="Dockter R.B."/>
            <person name="Fauchery L."/>
            <person name="Guy J."/>
            <person name="Iotti M."/>
            <person name="Le Tacon F."/>
            <person name="Lindquist E.A."/>
            <person name="Lipzen A."/>
            <person name="Malagnac F."/>
            <person name="Mello A."/>
            <person name="Molinier V."/>
            <person name="Miyauchi S."/>
            <person name="Poulain J."/>
            <person name="Riccioni C."/>
            <person name="Rubini A."/>
            <person name="Sitrit Y."/>
            <person name="Splivallo R."/>
            <person name="Traeger S."/>
            <person name="Wang M."/>
            <person name="Zifcakova L."/>
            <person name="Wipf D."/>
            <person name="Zambonelli A."/>
            <person name="Paolocci F."/>
            <person name="Nowrousian M."/>
            <person name="Ottonello S."/>
            <person name="Baldrian P."/>
            <person name="Spatafora J.W."/>
            <person name="Henrissat B."/>
            <person name="Nagy L.G."/>
            <person name="Aury J.M."/>
            <person name="Wincker P."/>
            <person name="Grigoriev I.V."/>
            <person name="Bonfante P."/>
            <person name="Martin F.M."/>
        </authorList>
    </citation>
    <scope>NUCLEOTIDE SEQUENCE [LARGE SCALE GENOMIC DNA]</scope>
    <source>
        <strain evidence="1 2">ATCC MYA-4762</strain>
    </source>
</reference>
<evidence type="ECO:0000313" key="2">
    <source>
        <dbReference type="Proteomes" id="UP000267821"/>
    </source>
</evidence>
<dbReference type="AlphaFoldDB" id="A0A3N4LN20"/>
<organism evidence="1 2">
    <name type="scientific">Terfezia boudieri ATCC MYA-4762</name>
    <dbReference type="NCBI Taxonomy" id="1051890"/>
    <lineage>
        <taxon>Eukaryota</taxon>
        <taxon>Fungi</taxon>
        <taxon>Dikarya</taxon>
        <taxon>Ascomycota</taxon>
        <taxon>Pezizomycotina</taxon>
        <taxon>Pezizomycetes</taxon>
        <taxon>Pezizales</taxon>
        <taxon>Pezizaceae</taxon>
        <taxon>Terfezia</taxon>
    </lineage>
</organism>
<proteinExistence type="predicted"/>
<sequence length="59" mass="6994">MSQLYSHPEQPVQPAMDAKAKRIHYTPELKLQLMPLCANNRERIYRRSGICHICQLHDY</sequence>
<dbReference type="Proteomes" id="UP000267821">
    <property type="component" value="Unassembled WGS sequence"/>
</dbReference>
<dbReference type="InParanoid" id="A0A3N4LN20"/>
<keyword evidence="2" id="KW-1185">Reference proteome</keyword>
<name>A0A3N4LN20_9PEZI</name>
<gene>
    <name evidence="1" type="ORF">L211DRAFT_839432</name>
</gene>